<comment type="caution">
    <text evidence="2">The sequence shown here is derived from an EMBL/GenBank/DDBJ whole genome shotgun (WGS) entry which is preliminary data.</text>
</comment>
<dbReference type="GO" id="GO:0009507">
    <property type="term" value="C:chloroplast"/>
    <property type="evidence" value="ECO:0007669"/>
    <property type="project" value="TreeGrafter"/>
</dbReference>
<name>A0AAN8ZBA6_9MAGN</name>
<dbReference type="InterPro" id="IPR003837">
    <property type="entry name" value="GatC"/>
</dbReference>
<protein>
    <submittedName>
        <fullName evidence="2">Uncharacterized protein</fullName>
    </submittedName>
</protein>
<dbReference type="GO" id="GO:0005739">
    <property type="term" value="C:mitochondrion"/>
    <property type="evidence" value="ECO:0007669"/>
    <property type="project" value="TreeGrafter"/>
</dbReference>
<dbReference type="EMBL" id="JBAMMX010000014">
    <property type="protein sequence ID" value="KAK6927318.1"/>
    <property type="molecule type" value="Genomic_DNA"/>
</dbReference>
<accession>A0AAN8ZBA6</accession>
<evidence type="ECO:0000313" key="3">
    <source>
        <dbReference type="Proteomes" id="UP001370490"/>
    </source>
</evidence>
<dbReference type="GO" id="GO:0006450">
    <property type="term" value="P:regulation of translational fidelity"/>
    <property type="evidence" value="ECO:0007669"/>
    <property type="project" value="InterPro"/>
</dbReference>
<organism evidence="2 3">
    <name type="scientific">Dillenia turbinata</name>
    <dbReference type="NCBI Taxonomy" id="194707"/>
    <lineage>
        <taxon>Eukaryota</taxon>
        <taxon>Viridiplantae</taxon>
        <taxon>Streptophyta</taxon>
        <taxon>Embryophyta</taxon>
        <taxon>Tracheophyta</taxon>
        <taxon>Spermatophyta</taxon>
        <taxon>Magnoliopsida</taxon>
        <taxon>eudicotyledons</taxon>
        <taxon>Gunneridae</taxon>
        <taxon>Pentapetalae</taxon>
        <taxon>Dilleniales</taxon>
        <taxon>Dilleniaceae</taxon>
        <taxon>Dillenia</taxon>
    </lineage>
</organism>
<dbReference type="InterPro" id="IPR036113">
    <property type="entry name" value="Asp/Glu-ADT_sf_sub_c"/>
</dbReference>
<feature type="signal peptide" evidence="1">
    <location>
        <begin position="1"/>
        <end position="28"/>
    </location>
</feature>
<dbReference type="Proteomes" id="UP001370490">
    <property type="component" value="Unassembled WGS sequence"/>
</dbReference>
<dbReference type="PANTHER" id="PTHR15004">
    <property type="entry name" value="GLUTAMYL-TRNA(GLN) AMIDOTRANSFERASE SUBUNIT C, MITOCHONDRIAL"/>
    <property type="match status" value="1"/>
</dbReference>
<gene>
    <name evidence="2" type="ORF">RJ641_005909</name>
</gene>
<feature type="chain" id="PRO_5042941587" evidence="1">
    <location>
        <begin position="29"/>
        <end position="77"/>
    </location>
</feature>
<evidence type="ECO:0000313" key="2">
    <source>
        <dbReference type="EMBL" id="KAK6927318.1"/>
    </source>
</evidence>
<dbReference type="GO" id="GO:0032543">
    <property type="term" value="P:mitochondrial translation"/>
    <property type="evidence" value="ECO:0007669"/>
    <property type="project" value="TreeGrafter"/>
</dbReference>
<dbReference type="AlphaFoldDB" id="A0AAN8ZBA6"/>
<dbReference type="Gene3D" id="1.10.20.60">
    <property type="entry name" value="Glu-tRNAGln amidotransferase C subunit, N-terminal domain"/>
    <property type="match status" value="1"/>
</dbReference>
<evidence type="ECO:0000256" key="1">
    <source>
        <dbReference type="SAM" id="SignalP"/>
    </source>
</evidence>
<keyword evidence="1" id="KW-0732">Signal</keyword>
<dbReference type="GO" id="GO:0070681">
    <property type="term" value="P:glutaminyl-tRNAGln biosynthesis via transamidation"/>
    <property type="evidence" value="ECO:0007669"/>
    <property type="project" value="TreeGrafter"/>
</dbReference>
<keyword evidence="3" id="KW-1185">Reference proteome</keyword>
<dbReference type="GO" id="GO:0030956">
    <property type="term" value="C:glutamyl-tRNA(Gln) amidotransferase complex"/>
    <property type="evidence" value="ECO:0007669"/>
    <property type="project" value="TreeGrafter"/>
</dbReference>
<sequence length="77" mass="8375">MGSGVLALLRGSTLGLMLLLLLPPPDVARLAETARISLAPNEVEEFEPKIRQVIEWLGQLQSVDLESVVEPAIRASR</sequence>
<reference evidence="2 3" key="1">
    <citation type="submission" date="2023-12" db="EMBL/GenBank/DDBJ databases">
        <title>A high-quality genome assembly for Dillenia turbinata (Dilleniales).</title>
        <authorList>
            <person name="Chanderbali A."/>
        </authorList>
    </citation>
    <scope>NUCLEOTIDE SEQUENCE [LARGE SCALE GENOMIC DNA]</scope>
    <source>
        <strain evidence="2">LSX21</strain>
        <tissue evidence="2">Leaf</tissue>
    </source>
</reference>
<dbReference type="PANTHER" id="PTHR15004:SF0">
    <property type="entry name" value="GLUTAMYL-TRNA(GLN) AMIDOTRANSFERASE SUBUNIT C, MITOCHONDRIAL"/>
    <property type="match status" value="1"/>
</dbReference>
<proteinExistence type="predicted"/>
<dbReference type="SUPFAM" id="SSF141000">
    <property type="entry name" value="Glu-tRNAGln amidotransferase C subunit"/>
    <property type="match status" value="1"/>
</dbReference>